<organism evidence="5 6">
    <name type="scientific">Brevibacterium ravenspurgense</name>
    <dbReference type="NCBI Taxonomy" id="479117"/>
    <lineage>
        <taxon>Bacteria</taxon>
        <taxon>Bacillati</taxon>
        <taxon>Actinomycetota</taxon>
        <taxon>Actinomycetes</taxon>
        <taxon>Micrococcales</taxon>
        <taxon>Brevibacteriaceae</taxon>
        <taxon>Brevibacterium</taxon>
    </lineage>
</organism>
<evidence type="ECO:0000256" key="2">
    <source>
        <dbReference type="ARBA" id="ARBA00022723"/>
    </source>
</evidence>
<dbReference type="Proteomes" id="UP000242755">
    <property type="component" value="Unassembled WGS sequence"/>
</dbReference>
<protein>
    <submittedName>
        <fullName evidence="5">Hydroxymethylglutaryl-CoA lyase</fullName>
    </submittedName>
</protein>
<evidence type="ECO:0000313" key="5">
    <source>
        <dbReference type="EMBL" id="PKY70649.1"/>
    </source>
</evidence>
<dbReference type="GO" id="GO:0006552">
    <property type="term" value="P:L-leucine catabolic process"/>
    <property type="evidence" value="ECO:0007669"/>
    <property type="project" value="TreeGrafter"/>
</dbReference>
<dbReference type="GO" id="GO:0004419">
    <property type="term" value="F:hydroxymethylglutaryl-CoA lyase activity"/>
    <property type="evidence" value="ECO:0007669"/>
    <property type="project" value="TreeGrafter"/>
</dbReference>
<dbReference type="EMBL" id="PKGO01000003">
    <property type="protein sequence ID" value="PKY70649.1"/>
    <property type="molecule type" value="Genomic_DNA"/>
</dbReference>
<dbReference type="RefSeq" id="WP_101672061.1">
    <property type="nucleotide sequence ID" value="NZ_PKGO01000003.1"/>
</dbReference>
<evidence type="ECO:0000259" key="4">
    <source>
        <dbReference type="PROSITE" id="PS50991"/>
    </source>
</evidence>
<feature type="domain" description="Pyruvate carboxyltransferase" evidence="4">
    <location>
        <begin position="21"/>
        <end position="289"/>
    </location>
</feature>
<dbReference type="SUPFAM" id="SSF51569">
    <property type="entry name" value="Aldolase"/>
    <property type="match status" value="1"/>
</dbReference>
<keyword evidence="3 5" id="KW-0456">Lyase</keyword>
<evidence type="ECO:0000256" key="3">
    <source>
        <dbReference type="ARBA" id="ARBA00023239"/>
    </source>
</evidence>
<dbReference type="GO" id="GO:0046872">
    <property type="term" value="F:metal ion binding"/>
    <property type="evidence" value="ECO:0007669"/>
    <property type="project" value="UniProtKB-KW"/>
</dbReference>
<dbReference type="InterPro" id="IPR013785">
    <property type="entry name" value="Aldolase_TIM"/>
</dbReference>
<dbReference type="PANTHER" id="PTHR42738:SF7">
    <property type="entry name" value="HYDROXYMETHYLGLUTARYL-COA LYASE"/>
    <property type="match status" value="1"/>
</dbReference>
<comment type="similarity">
    <text evidence="1">Belongs to the HMG-CoA lyase family.</text>
</comment>
<evidence type="ECO:0000256" key="1">
    <source>
        <dbReference type="ARBA" id="ARBA00009405"/>
    </source>
</evidence>
<accession>A0A2I1IHQ7</accession>
<dbReference type="PROSITE" id="PS50991">
    <property type="entry name" value="PYR_CT"/>
    <property type="match status" value="1"/>
</dbReference>
<proteinExistence type="inferred from homology"/>
<dbReference type="Pfam" id="PF00682">
    <property type="entry name" value="HMGL-like"/>
    <property type="match status" value="1"/>
</dbReference>
<keyword evidence="2" id="KW-0479">Metal-binding</keyword>
<dbReference type="AlphaFoldDB" id="A0A2I1IHQ7"/>
<dbReference type="InterPro" id="IPR000891">
    <property type="entry name" value="PYR_CT"/>
</dbReference>
<sequence length="313" mass="32764">MKRSDAFPVTAQPGEWLAEPITIHEVGPRDGLQAESTLTSAEEKIAFCTDLVNAGLKSIEVASFVRPDLVPQMADAEAVVKGLPRVPGVKFTALVPNLKGLARALDAQIDAVGVFASVTESFARANMNTTADNSVKQAAEVVSEARSAGVPSRAYLSMCFGDPWEGQVDRTAVVARSAELLEAGAEKVVISDTIGVAHAAQVEVLLADLYKAGFAPSNIAVHFHDTYGQALANVAAAIRTGVREVDSSAGGLGRCPFAPGATGNLATEDLLWFLQGAGISTDIDLRKVAEATDWFDRKKGSTSASAVKRALTA</sequence>
<reference evidence="5 6" key="1">
    <citation type="submission" date="2017-12" db="EMBL/GenBank/DDBJ databases">
        <title>Phylogenetic diversity of female urinary microbiome.</title>
        <authorList>
            <person name="Thomas-White K."/>
            <person name="Wolfe A.J."/>
        </authorList>
    </citation>
    <scope>NUCLEOTIDE SEQUENCE [LARGE SCALE GENOMIC DNA]</scope>
    <source>
        <strain evidence="5 6">UMB0426</strain>
    </source>
</reference>
<dbReference type="CDD" id="cd07938">
    <property type="entry name" value="DRE_TIM_HMGL"/>
    <property type="match status" value="1"/>
</dbReference>
<comment type="caution">
    <text evidence="5">The sequence shown here is derived from an EMBL/GenBank/DDBJ whole genome shotgun (WGS) entry which is preliminary data.</text>
</comment>
<dbReference type="NCBIfam" id="NF004283">
    <property type="entry name" value="PRK05692.1"/>
    <property type="match status" value="1"/>
</dbReference>
<gene>
    <name evidence="5" type="ORF">CYJ40_03520</name>
</gene>
<dbReference type="Gene3D" id="3.20.20.70">
    <property type="entry name" value="Aldolase class I"/>
    <property type="match status" value="1"/>
</dbReference>
<name>A0A2I1IHQ7_9MICO</name>
<evidence type="ECO:0000313" key="6">
    <source>
        <dbReference type="Proteomes" id="UP000242755"/>
    </source>
</evidence>
<dbReference type="GO" id="GO:0046951">
    <property type="term" value="P:ketone body biosynthetic process"/>
    <property type="evidence" value="ECO:0007669"/>
    <property type="project" value="TreeGrafter"/>
</dbReference>
<dbReference type="FunFam" id="3.20.20.70:FF:000071">
    <property type="entry name" value="Hydroxymethylglutaryl-CoA lyase"/>
    <property type="match status" value="1"/>
</dbReference>
<dbReference type="InterPro" id="IPR043594">
    <property type="entry name" value="HMGL"/>
</dbReference>
<dbReference type="PANTHER" id="PTHR42738">
    <property type="entry name" value="HYDROXYMETHYLGLUTARYL-COA LYASE"/>
    <property type="match status" value="1"/>
</dbReference>